<dbReference type="InterPro" id="IPR009071">
    <property type="entry name" value="HMG_box_dom"/>
</dbReference>
<dbReference type="PANTHER" id="PTHR10270:SF327">
    <property type="entry name" value="PROTEIN CBG16280"/>
    <property type="match status" value="1"/>
</dbReference>
<keyword evidence="2" id="KW-0805">Transcription regulation</keyword>
<evidence type="ECO:0000256" key="7">
    <source>
        <dbReference type="SAM" id="MobiDB-lite"/>
    </source>
</evidence>
<dbReference type="Gene3D" id="1.10.30.10">
    <property type="entry name" value="High mobility group box domain"/>
    <property type="match status" value="1"/>
</dbReference>
<evidence type="ECO:0000256" key="2">
    <source>
        <dbReference type="ARBA" id="ARBA00023015"/>
    </source>
</evidence>
<dbReference type="GO" id="GO:0000978">
    <property type="term" value="F:RNA polymerase II cis-regulatory region sequence-specific DNA binding"/>
    <property type="evidence" value="ECO:0007669"/>
    <property type="project" value="TreeGrafter"/>
</dbReference>
<name>A0A8D9EU41_9HEMI</name>
<dbReference type="GO" id="GO:0030182">
    <property type="term" value="P:neuron differentiation"/>
    <property type="evidence" value="ECO:0007669"/>
    <property type="project" value="TreeGrafter"/>
</dbReference>
<dbReference type="PANTHER" id="PTHR10270">
    <property type="entry name" value="SOX TRANSCRIPTION FACTOR"/>
    <property type="match status" value="1"/>
</dbReference>
<dbReference type="AlphaFoldDB" id="A0A8D9EU41"/>
<dbReference type="FunFam" id="1.10.30.10:FF:000002">
    <property type="entry name" value="transcription factor Sox-2"/>
    <property type="match status" value="1"/>
</dbReference>
<organism evidence="9">
    <name type="scientific">Cacopsylla melanoneura</name>
    <dbReference type="NCBI Taxonomy" id="428564"/>
    <lineage>
        <taxon>Eukaryota</taxon>
        <taxon>Metazoa</taxon>
        <taxon>Ecdysozoa</taxon>
        <taxon>Arthropoda</taxon>
        <taxon>Hexapoda</taxon>
        <taxon>Insecta</taxon>
        <taxon>Pterygota</taxon>
        <taxon>Neoptera</taxon>
        <taxon>Paraneoptera</taxon>
        <taxon>Hemiptera</taxon>
        <taxon>Sternorrhyncha</taxon>
        <taxon>Psylloidea</taxon>
        <taxon>Psyllidae</taxon>
        <taxon>Psyllinae</taxon>
        <taxon>Cacopsylla</taxon>
    </lineage>
</organism>
<feature type="region of interest" description="Disordered" evidence="7">
    <location>
        <begin position="225"/>
        <end position="311"/>
    </location>
</feature>
<evidence type="ECO:0000256" key="5">
    <source>
        <dbReference type="ARBA" id="ARBA00023242"/>
    </source>
</evidence>
<evidence type="ECO:0000313" key="9">
    <source>
        <dbReference type="EMBL" id="CAG6764130.1"/>
    </source>
</evidence>
<feature type="compositionally biased region" description="Low complexity" evidence="7">
    <location>
        <begin position="300"/>
        <end position="309"/>
    </location>
</feature>
<dbReference type="InterPro" id="IPR050140">
    <property type="entry name" value="SRY-related_HMG-box_TF-like"/>
</dbReference>
<dbReference type="GO" id="GO:0000122">
    <property type="term" value="P:negative regulation of transcription by RNA polymerase II"/>
    <property type="evidence" value="ECO:0007669"/>
    <property type="project" value="TreeGrafter"/>
</dbReference>
<evidence type="ECO:0000256" key="4">
    <source>
        <dbReference type="ARBA" id="ARBA00023163"/>
    </source>
</evidence>
<evidence type="ECO:0000256" key="3">
    <source>
        <dbReference type="ARBA" id="ARBA00023125"/>
    </source>
</evidence>
<dbReference type="GO" id="GO:0007420">
    <property type="term" value="P:brain development"/>
    <property type="evidence" value="ECO:0007669"/>
    <property type="project" value="TreeGrafter"/>
</dbReference>
<dbReference type="Pfam" id="PF00505">
    <property type="entry name" value="HMG_box"/>
    <property type="match status" value="1"/>
</dbReference>
<dbReference type="GO" id="GO:0001228">
    <property type="term" value="F:DNA-binding transcription activator activity, RNA polymerase II-specific"/>
    <property type="evidence" value="ECO:0007669"/>
    <property type="project" value="TreeGrafter"/>
</dbReference>
<proteinExistence type="predicted"/>
<dbReference type="InterPro" id="IPR022097">
    <property type="entry name" value="SOX_fam"/>
</dbReference>
<comment type="subcellular location">
    <subcellularLocation>
        <location evidence="1">Nucleus</location>
    </subcellularLocation>
</comment>
<sequence length="380" mass="43056">MCENSGGSYPNSLLSPEKKLDDHIKRPMNAFMVWSRLQRRKIAQDNPKMHNSEISKRLGAEWKLLTENEKRPYIDEAKRLRAMHMKDHPDYKYRPRRKPKTLRKDGYSYPTVSVPYQSVPVDALRAGMSNNYYSQSAAYNMVASAVAAQAQAQQQSTIPSLSQHSPMLPTSDSSTALKYPHSYFQYTTPSSTSTPGDSHAHPNNYNYLSDPVFTKVYLQNQSKLLMQQQQQGDKPTFDMYVPLNLGKTSSPEPSDTTHRHTPGHNELSSKFSLKSQTTSTNNLSPRPDMPSRADRNDFPSNDSSASDSSGFRMNLSQLNRLQKESFESKLSNQSNPSYPWYPPILPPGFLAMTSQLNETTQVSDSSHEYNVARRPLTVIF</sequence>
<evidence type="ECO:0000256" key="1">
    <source>
        <dbReference type="ARBA" id="ARBA00004123"/>
    </source>
</evidence>
<dbReference type="EMBL" id="HBUF01564997">
    <property type="protein sequence ID" value="CAG6764130.1"/>
    <property type="molecule type" value="Transcribed_RNA"/>
</dbReference>
<dbReference type="PROSITE" id="PS50118">
    <property type="entry name" value="HMG_BOX_2"/>
    <property type="match status" value="1"/>
</dbReference>
<dbReference type="SUPFAM" id="SSF47095">
    <property type="entry name" value="HMG-box"/>
    <property type="match status" value="1"/>
</dbReference>
<protein>
    <submittedName>
        <fullName evidence="9">Transcription factor Sox-21-B</fullName>
    </submittedName>
</protein>
<feature type="domain" description="HMG box" evidence="8">
    <location>
        <begin position="24"/>
        <end position="92"/>
    </location>
</feature>
<reference evidence="9" key="1">
    <citation type="submission" date="2021-05" db="EMBL/GenBank/DDBJ databases">
        <authorList>
            <person name="Alioto T."/>
            <person name="Alioto T."/>
            <person name="Gomez Garrido J."/>
        </authorList>
    </citation>
    <scope>NUCLEOTIDE SEQUENCE</scope>
</reference>
<keyword evidence="5 6" id="KW-0539">Nucleus</keyword>
<keyword evidence="4" id="KW-0804">Transcription</keyword>
<evidence type="ECO:0000259" key="8">
    <source>
        <dbReference type="PROSITE" id="PS50118"/>
    </source>
</evidence>
<feature type="compositionally biased region" description="Polar residues" evidence="7">
    <location>
        <begin position="266"/>
        <end position="284"/>
    </location>
</feature>
<dbReference type="CDD" id="cd01388">
    <property type="entry name" value="HMG-box_SoxB"/>
    <property type="match status" value="1"/>
</dbReference>
<feature type="DNA-binding region" description="HMG box" evidence="6">
    <location>
        <begin position="24"/>
        <end position="92"/>
    </location>
</feature>
<evidence type="ECO:0000256" key="6">
    <source>
        <dbReference type="PROSITE-ProRule" id="PRU00267"/>
    </source>
</evidence>
<dbReference type="GO" id="GO:0005634">
    <property type="term" value="C:nucleus"/>
    <property type="evidence" value="ECO:0007669"/>
    <property type="project" value="UniProtKB-SubCell"/>
</dbReference>
<accession>A0A8D9EU41</accession>
<dbReference type="InterPro" id="IPR036910">
    <property type="entry name" value="HMG_box_dom_sf"/>
</dbReference>
<dbReference type="Pfam" id="PF12336">
    <property type="entry name" value="SOXp"/>
    <property type="match status" value="1"/>
</dbReference>
<keyword evidence="3 6" id="KW-0238">DNA-binding</keyword>
<dbReference type="SMART" id="SM00398">
    <property type="entry name" value="HMG"/>
    <property type="match status" value="1"/>
</dbReference>